<dbReference type="RefSeq" id="WP_045087038.1">
    <property type="nucleotide sequence ID" value="NZ_LN824141.1"/>
</dbReference>
<dbReference type="KEGG" id="dtn:DTL3_0078"/>
<accession>A0A0C7NNB5</accession>
<protein>
    <submittedName>
        <fullName evidence="1">Adenosine specific kinase</fullName>
    </submittedName>
</protein>
<dbReference type="GO" id="GO:0016301">
    <property type="term" value="F:kinase activity"/>
    <property type="evidence" value="ECO:0007669"/>
    <property type="project" value="UniProtKB-KW"/>
</dbReference>
<dbReference type="AlphaFoldDB" id="A0A0C7NNB5"/>
<dbReference type="SUPFAM" id="SSF103165">
    <property type="entry name" value="Ta1353-like"/>
    <property type="match status" value="1"/>
</dbReference>
<keyword evidence="1" id="KW-0808">Transferase</keyword>
<dbReference type="PANTHER" id="PTHR36155">
    <property type="entry name" value="BLL5354 PROTEIN"/>
    <property type="match status" value="1"/>
</dbReference>
<reference evidence="2" key="1">
    <citation type="submission" date="2014-11" db="EMBL/GenBank/DDBJ databases">
        <authorList>
            <person name="Wibberg D."/>
        </authorList>
    </citation>
    <scope>NUCLEOTIDE SEQUENCE [LARGE SCALE GENOMIC DNA]</scope>
    <source>
        <strain evidence="2">L3</strain>
    </source>
</reference>
<gene>
    <name evidence="1" type="ORF">DTL3_0078</name>
</gene>
<keyword evidence="2" id="KW-1185">Reference proteome</keyword>
<keyword evidence="1" id="KW-0418">Kinase</keyword>
<dbReference type="Pfam" id="PF04008">
    <property type="entry name" value="Adenosine_kin"/>
    <property type="match status" value="1"/>
</dbReference>
<dbReference type="InterPro" id="IPR007153">
    <property type="entry name" value="Adenosine_kinase"/>
</dbReference>
<dbReference type="Proteomes" id="UP000032809">
    <property type="component" value="Chromosome I"/>
</dbReference>
<dbReference type="PANTHER" id="PTHR36155:SF1">
    <property type="entry name" value="BLL5354 PROTEIN"/>
    <property type="match status" value="1"/>
</dbReference>
<sequence length="163" mass="18195">MDFKLDLVQVTIPEDANVIIGQSHFIKTVEDIYECIVTTNPSLKFGIAFIEASGPRLIRFDGNDEELIKIAVENAQKIGAGHCFVIVLKEGFPINIKNQLQNVQEVIGIFAATANPLQIIIAESEQGRGILGVIDGFKPLGIENQKDIENREDFLRKITQYKR</sequence>
<dbReference type="PATRIC" id="fig|1006576.9.peg.75"/>
<dbReference type="EMBL" id="LN824141">
    <property type="protein sequence ID" value="CEP77412.1"/>
    <property type="molecule type" value="Genomic_DNA"/>
</dbReference>
<name>A0A0C7NNB5_DEFTU</name>
<evidence type="ECO:0000313" key="1">
    <source>
        <dbReference type="EMBL" id="CEP77412.1"/>
    </source>
</evidence>
<organism evidence="1 2">
    <name type="scientific">Defluviitoga tunisiensis</name>
    <dbReference type="NCBI Taxonomy" id="1006576"/>
    <lineage>
        <taxon>Bacteria</taxon>
        <taxon>Thermotogati</taxon>
        <taxon>Thermotogota</taxon>
        <taxon>Thermotogae</taxon>
        <taxon>Petrotogales</taxon>
        <taxon>Petrotogaceae</taxon>
        <taxon>Defluviitoga</taxon>
    </lineage>
</organism>
<dbReference type="OrthoDB" id="9785212at2"/>
<dbReference type="Gene3D" id="3.40.1520.10">
    <property type="entry name" value="Ta1353-like"/>
    <property type="match status" value="1"/>
</dbReference>
<dbReference type="HOGENOM" id="CLU_138382_0_0_0"/>
<dbReference type="InterPro" id="IPR036902">
    <property type="entry name" value="Ta1353-like_sf"/>
</dbReference>
<evidence type="ECO:0000313" key="2">
    <source>
        <dbReference type="Proteomes" id="UP000032809"/>
    </source>
</evidence>
<proteinExistence type="predicted"/>
<dbReference type="STRING" id="1006576.DTL3_0078"/>